<organism evidence="1 2">
    <name type="scientific">Methanolapillus ohkumae</name>
    <dbReference type="NCBI Taxonomy" id="3028298"/>
    <lineage>
        <taxon>Archaea</taxon>
        <taxon>Methanobacteriati</taxon>
        <taxon>Methanobacteriota</taxon>
        <taxon>Stenosarchaea group</taxon>
        <taxon>Methanomicrobia</taxon>
        <taxon>Methanosarcinales</taxon>
        <taxon>Methanosarcinaceae</taxon>
        <taxon>Methanolapillus</taxon>
    </lineage>
</organism>
<name>A0AA96V7Y2_9EURY</name>
<dbReference type="AlphaFoldDB" id="A0AA96V7Y2"/>
<sequence length="47" mass="5870">MPEKFKWCKFSEVDLNDDFFTPLKEDYEEFSDWFLKKRNLEENALVF</sequence>
<evidence type="ECO:0000313" key="1">
    <source>
        <dbReference type="EMBL" id="WNY27475.1"/>
    </source>
</evidence>
<dbReference type="EMBL" id="CP131061">
    <property type="protein sequence ID" value="WNY27475.1"/>
    <property type="molecule type" value="Genomic_DNA"/>
</dbReference>
<evidence type="ECO:0000313" key="2">
    <source>
        <dbReference type="Proteomes" id="UP001304970"/>
    </source>
</evidence>
<reference evidence="1 2" key="1">
    <citation type="submission" date="2023-07" db="EMBL/GenBank/DDBJ databases">
        <title>Closed genome sequence of Methanosarcinaceae archaeon Am2.</title>
        <authorList>
            <person name="Poehlein A."/>
            <person name="Protasov E."/>
            <person name="Platt K."/>
            <person name="Reeh H."/>
            <person name="Daniel R."/>
            <person name="Brune A."/>
        </authorList>
    </citation>
    <scope>NUCLEOTIDE SEQUENCE [LARGE SCALE GENOMIC DNA]</scope>
    <source>
        <strain evidence="1 2">Am2</strain>
    </source>
</reference>
<dbReference type="RefSeq" id="WP_338097448.1">
    <property type="nucleotide sequence ID" value="NZ_CP131061.1"/>
</dbReference>
<dbReference type="Proteomes" id="UP001304970">
    <property type="component" value="Chromosome"/>
</dbReference>
<proteinExistence type="predicted"/>
<dbReference type="GeneID" id="89228699"/>
<accession>A0AA96V7Y2</accession>
<keyword evidence="2" id="KW-1185">Reference proteome</keyword>
<gene>
    <name evidence="1" type="ORF">MsAm2_12720</name>
</gene>
<protein>
    <submittedName>
        <fullName evidence="1">Uncharacterized protein</fullName>
    </submittedName>
</protein>